<accession>A0A2M6WCU7</accession>
<organism evidence="1 2">
    <name type="scientific">Candidatus Komeilibacteria bacterium CG10_big_fil_rev_8_21_14_0_10_41_13</name>
    <dbReference type="NCBI Taxonomy" id="1974476"/>
    <lineage>
        <taxon>Bacteria</taxon>
        <taxon>Candidatus Komeiliibacteriota</taxon>
    </lineage>
</organism>
<gene>
    <name evidence="1" type="ORF">COU22_01445</name>
</gene>
<sequence>MKDRQKIINEYKDKVLAVESFGNNDKIYCDEFSKEDDLLHYLYELNCHEISLTEDGLNFIKDYYSLEKVALMILDGIKKGVDYKYKTKDEIIKWLKLKGEIQAD</sequence>
<proteinExistence type="predicted"/>
<protein>
    <submittedName>
        <fullName evidence="1">Uncharacterized protein</fullName>
    </submittedName>
</protein>
<comment type="caution">
    <text evidence="1">The sequence shown here is derived from an EMBL/GenBank/DDBJ whole genome shotgun (WGS) entry which is preliminary data.</text>
</comment>
<dbReference type="EMBL" id="PFBO01000042">
    <property type="protein sequence ID" value="PIT90565.1"/>
    <property type="molecule type" value="Genomic_DNA"/>
</dbReference>
<evidence type="ECO:0000313" key="1">
    <source>
        <dbReference type="EMBL" id="PIT90565.1"/>
    </source>
</evidence>
<name>A0A2M6WCU7_9BACT</name>
<reference evidence="2" key="1">
    <citation type="submission" date="2017-09" db="EMBL/GenBank/DDBJ databases">
        <title>Depth-based differentiation of microbial function through sediment-hosted aquifers and enrichment of novel symbionts in the deep terrestrial subsurface.</title>
        <authorList>
            <person name="Probst A.J."/>
            <person name="Ladd B."/>
            <person name="Jarett J.K."/>
            <person name="Geller-Mcgrath D.E."/>
            <person name="Sieber C.M.K."/>
            <person name="Emerson J.B."/>
            <person name="Anantharaman K."/>
            <person name="Thomas B.C."/>
            <person name="Malmstrom R."/>
            <person name="Stieglmeier M."/>
            <person name="Klingl A."/>
            <person name="Woyke T."/>
            <person name="Ryan C.M."/>
            <person name="Banfield J.F."/>
        </authorList>
    </citation>
    <scope>NUCLEOTIDE SEQUENCE [LARGE SCALE GENOMIC DNA]</scope>
</reference>
<dbReference type="AlphaFoldDB" id="A0A2M6WCU7"/>
<dbReference type="Proteomes" id="UP000230543">
    <property type="component" value="Unassembled WGS sequence"/>
</dbReference>
<evidence type="ECO:0000313" key="2">
    <source>
        <dbReference type="Proteomes" id="UP000230543"/>
    </source>
</evidence>